<comment type="function">
    <text evidence="9">Catalyzes the phosphorylation of ribose at O-5 in a reaction requiring ATP and magnesium. The resulting D-ribose-5-phosphate can then be used either for sythesis of nucleotides, histidine, and tryptophan, or as a component of the pentose phosphate pathway.</text>
</comment>
<dbReference type="RefSeq" id="WP_386710280.1">
    <property type="nucleotide sequence ID" value="NZ_JBHRYF010000008.1"/>
</dbReference>
<comment type="activity regulation">
    <text evidence="9">Activated by a monovalent cation that binds near, but not in, the active site. The most likely occupant of the site in vivo is potassium. Ion binding induces a conformational change that may alter substrate affinity.</text>
</comment>
<gene>
    <name evidence="9" type="primary">rbsK</name>
    <name evidence="11" type="ORF">ACFOM9_10930</name>
</gene>
<feature type="binding site" evidence="9">
    <location>
        <position position="277"/>
    </location>
    <ligand>
        <name>K(+)</name>
        <dbReference type="ChEBI" id="CHEBI:29103"/>
    </ligand>
</feature>
<evidence type="ECO:0000256" key="9">
    <source>
        <dbReference type="HAMAP-Rule" id="MF_01987"/>
    </source>
</evidence>
<protein>
    <recommendedName>
        <fullName evidence="9">Ribokinase</fullName>
        <shortName evidence="9">RK</shortName>
        <ecNumber evidence="9">2.7.1.15</ecNumber>
    </recommendedName>
</protein>
<evidence type="ECO:0000256" key="8">
    <source>
        <dbReference type="ARBA" id="ARBA00023277"/>
    </source>
</evidence>
<dbReference type="InterPro" id="IPR011877">
    <property type="entry name" value="Ribokinase"/>
</dbReference>
<dbReference type="InterPro" id="IPR002139">
    <property type="entry name" value="Ribo/fructo_kinase"/>
</dbReference>
<keyword evidence="4 9" id="KW-0418">Kinase</keyword>
<evidence type="ECO:0000256" key="5">
    <source>
        <dbReference type="ARBA" id="ARBA00022840"/>
    </source>
</evidence>
<keyword evidence="6 9" id="KW-0460">Magnesium</keyword>
<sequence length="325" mass="33095">MTRPGERGGVLVAGSANLDFVIRAGHVPAPGETVLGRGFDTFPGGKGANQAVACARGGGVATRMLLALGEDAFAAPIEASLRAAGVATTVVRTREQPTGVAFICLSDTAENAITVAPGANSLLRPADLPPFDDTTHLLLQLETPLDSVAAWARAARAAGVAVVLNAAPAQCLPADLLREVDLLIVNEGELARLSGVEGDVAAAIDALAVPDIVVTLGARGCCARIGGQRLLQPAFSVQALDTTGAGDTFCGTLVAELSRRQPFAAALRYACAASALACERLGAQAGVPSRAEVERLLRDGHPATTRDALAAWCGFDPTPGQPLTP</sequence>
<comment type="subunit">
    <text evidence="9">Homodimer.</text>
</comment>
<dbReference type="PANTHER" id="PTHR10584:SF166">
    <property type="entry name" value="RIBOKINASE"/>
    <property type="match status" value="1"/>
</dbReference>
<evidence type="ECO:0000256" key="4">
    <source>
        <dbReference type="ARBA" id="ARBA00022777"/>
    </source>
</evidence>
<keyword evidence="5 9" id="KW-0067">ATP-binding</keyword>
<comment type="catalytic activity">
    <reaction evidence="9">
        <text>D-ribose + ATP = D-ribose 5-phosphate + ADP + H(+)</text>
        <dbReference type="Rhea" id="RHEA:13697"/>
        <dbReference type="ChEBI" id="CHEBI:15378"/>
        <dbReference type="ChEBI" id="CHEBI:30616"/>
        <dbReference type="ChEBI" id="CHEBI:47013"/>
        <dbReference type="ChEBI" id="CHEBI:78346"/>
        <dbReference type="ChEBI" id="CHEBI:456216"/>
        <dbReference type="EC" id="2.7.1.15"/>
    </reaction>
</comment>
<proteinExistence type="inferred from homology"/>
<feature type="binding site" evidence="9">
    <location>
        <position position="243"/>
    </location>
    <ligand>
        <name>K(+)</name>
        <dbReference type="ChEBI" id="CHEBI:29103"/>
    </ligand>
</feature>
<dbReference type="InterPro" id="IPR011611">
    <property type="entry name" value="PfkB_dom"/>
</dbReference>
<comment type="caution">
    <text evidence="11">The sequence shown here is derived from an EMBL/GenBank/DDBJ whole genome shotgun (WGS) entry which is preliminary data.</text>
</comment>
<evidence type="ECO:0000256" key="1">
    <source>
        <dbReference type="ARBA" id="ARBA00022679"/>
    </source>
</evidence>
<feature type="binding site" evidence="9">
    <location>
        <position position="247"/>
    </location>
    <ligand>
        <name>substrate</name>
    </ligand>
</feature>
<dbReference type="Pfam" id="PF00294">
    <property type="entry name" value="PfkB"/>
    <property type="match status" value="1"/>
</dbReference>
<reference evidence="12" key="1">
    <citation type="journal article" date="2019" name="Int. J. Syst. Evol. Microbiol.">
        <title>The Global Catalogue of Microorganisms (GCM) 10K type strain sequencing project: providing services to taxonomists for standard genome sequencing and annotation.</title>
        <authorList>
            <consortium name="The Broad Institute Genomics Platform"/>
            <consortium name="The Broad Institute Genome Sequencing Center for Infectious Disease"/>
            <person name="Wu L."/>
            <person name="Ma J."/>
        </authorList>
    </citation>
    <scope>NUCLEOTIDE SEQUENCE [LARGE SCALE GENOMIC DNA]</scope>
    <source>
        <strain evidence="12">KCTC 42211</strain>
    </source>
</reference>
<evidence type="ECO:0000256" key="3">
    <source>
        <dbReference type="ARBA" id="ARBA00022741"/>
    </source>
</evidence>
<feature type="binding site" evidence="9">
    <location>
        <position position="282"/>
    </location>
    <ligand>
        <name>K(+)</name>
        <dbReference type="ChEBI" id="CHEBI:29103"/>
    </ligand>
</feature>
<comment type="caution">
    <text evidence="9">Lacks conserved residue(s) required for the propagation of feature annotation.</text>
</comment>
<evidence type="ECO:0000259" key="10">
    <source>
        <dbReference type="Pfam" id="PF00294"/>
    </source>
</evidence>
<comment type="cofactor">
    <cofactor evidence="9">
        <name>Mg(2+)</name>
        <dbReference type="ChEBI" id="CHEBI:18420"/>
    </cofactor>
    <text evidence="9">Requires a divalent cation, most likely magnesium in vivo, as an electrophilic catalyst to aid phosphoryl group transfer. It is the chelate of the metal and the nucleotide that is the actual substrate.</text>
</comment>
<dbReference type="InterPro" id="IPR029056">
    <property type="entry name" value="Ribokinase-like"/>
</dbReference>
<feature type="binding site" evidence="9">
    <location>
        <position position="241"/>
    </location>
    <ligand>
        <name>K(+)</name>
        <dbReference type="ChEBI" id="CHEBI:29103"/>
    </ligand>
</feature>
<dbReference type="HAMAP" id="MF_01987">
    <property type="entry name" value="Ribokinase"/>
    <property type="match status" value="1"/>
</dbReference>
<dbReference type="SUPFAM" id="SSF53613">
    <property type="entry name" value="Ribokinase-like"/>
    <property type="match status" value="1"/>
</dbReference>
<feature type="binding site" evidence="9">
    <location>
        <position position="280"/>
    </location>
    <ligand>
        <name>K(+)</name>
        <dbReference type="ChEBI" id="CHEBI:29103"/>
    </ligand>
</feature>
<name>A0ABV7UVX2_9GAMM</name>
<keyword evidence="12" id="KW-1185">Reference proteome</keyword>
<evidence type="ECO:0000313" key="12">
    <source>
        <dbReference type="Proteomes" id="UP001595724"/>
    </source>
</evidence>
<accession>A0ABV7UVX2</accession>
<feature type="binding site" evidence="9">
    <location>
        <begin position="45"/>
        <end position="49"/>
    </location>
    <ligand>
        <name>substrate</name>
    </ligand>
</feature>
<feature type="binding site" evidence="9">
    <location>
        <position position="186"/>
    </location>
    <ligand>
        <name>ATP</name>
        <dbReference type="ChEBI" id="CHEBI:30616"/>
    </ligand>
</feature>
<keyword evidence="7 9" id="KW-0630">Potassium</keyword>
<dbReference type="PRINTS" id="PR00990">
    <property type="entry name" value="RIBOKINASE"/>
</dbReference>
<dbReference type="EC" id="2.7.1.15" evidence="9"/>
<evidence type="ECO:0000256" key="2">
    <source>
        <dbReference type="ARBA" id="ARBA00022723"/>
    </source>
</evidence>
<dbReference type="GO" id="GO:0004747">
    <property type="term" value="F:ribokinase activity"/>
    <property type="evidence" value="ECO:0007669"/>
    <property type="project" value="UniProtKB-EC"/>
</dbReference>
<comment type="similarity">
    <text evidence="9">Belongs to the carbohydrate kinase PfkB family. Ribokinase subfamily.</text>
</comment>
<feature type="active site" description="Proton acceptor" evidence="9">
    <location>
        <position position="247"/>
    </location>
</feature>
<keyword evidence="8 9" id="KW-0119">Carbohydrate metabolism</keyword>
<feature type="binding site" evidence="9">
    <location>
        <begin position="17"/>
        <end position="19"/>
    </location>
    <ligand>
        <name>substrate</name>
    </ligand>
</feature>
<dbReference type="EMBL" id="JBHRYF010000008">
    <property type="protein sequence ID" value="MFC3660582.1"/>
    <property type="molecule type" value="Genomic_DNA"/>
</dbReference>
<dbReference type="PANTHER" id="PTHR10584">
    <property type="entry name" value="SUGAR KINASE"/>
    <property type="match status" value="1"/>
</dbReference>
<keyword evidence="1 9" id="KW-0808">Transferase</keyword>
<comment type="subcellular location">
    <subcellularLocation>
        <location evidence="9">Cytoplasm</location>
    </subcellularLocation>
</comment>
<evidence type="ECO:0000313" key="11">
    <source>
        <dbReference type="EMBL" id="MFC3660582.1"/>
    </source>
</evidence>
<evidence type="ECO:0000256" key="7">
    <source>
        <dbReference type="ARBA" id="ARBA00022958"/>
    </source>
</evidence>
<comment type="pathway">
    <text evidence="9">Carbohydrate metabolism; D-ribose degradation; D-ribose 5-phosphate from beta-D-ribopyranose: step 2/2.</text>
</comment>
<dbReference type="Gene3D" id="3.40.1190.20">
    <property type="match status" value="1"/>
</dbReference>
<feature type="binding site" evidence="9">
    <location>
        <begin position="215"/>
        <end position="220"/>
    </location>
    <ligand>
        <name>ATP</name>
        <dbReference type="ChEBI" id="CHEBI:30616"/>
    </ligand>
</feature>
<feature type="binding site" evidence="9">
    <location>
        <position position="142"/>
    </location>
    <ligand>
        <name>substrate</name>
    </ligand>
</feature>
<keyword evidence="3 9" id="KW-0547">Nucleotide-binding</keyword>
<feature type="binding site" evidence="9">
    <location>
        <begin position="246"/>
        <end position="247"/>
    </location>
    <ligand>
        <name>ATP</name>
        <dbReference type="ChEBI" id="CHEBI:30616"/>
    </ligand>
</feature>
<keyword evidence="2 9" id="KW-0479">Metal-binding</keyword>
<keyword evidence="9" id="KW-0963">Cytoplasm</keyword>
<dbReference type="CDD" id="cd01174">
    <property type="entry name" value="ribokinase"/>
    <property type="match status" value="1"/>
</dbReference>
<organism evidence="11 12">
    <name type="scientific">Luteimonas notoginsengisoli</name>
    <dbReference type="NCBI Taxonomy" id="1578200"/>
    <lineage>
        <taxon>Bacteria</taxon>
        <taxon>Pseudomonadati</taxon>
        <taxon>Pseudomonadota</taxon>
        <taxon>Gammaproteobacteria</taxon>
        <taxon>Lysobacterales</taxon>
        <taxon>Lysobacteraceae</taxon>
        <taxon>Luteimonas</taxon>
    </lineage>
</organism>
<evidence type="ECO:0000256" key="6">
    <source>
        <dbReference type="ARBA" id="ARBA00022842"/>
    </source>
</evidence>
<feature type="domain" description="Carbohydrate kinase PfkB" evidence="10">
    <location>
        <begin position="10"/>
        <end position="289"/>
    </location>
</feature>
<dbReference type="Proteomes" id="UP001595724">
    <property type="component" value="Unassembled WGS sequence"/>
</dbReference>